<dbReference type="EMBL" id="AEYP01065552">
    <property type="status" value="NOT_ANNOTATED_CDS"/>
    <property type="molecule type" value="Genomic_DNA"/>
</dbReference>
<organism evidence="1">
    <name type="scientific">Mustela putorius furo</name>
    <name type="common">European domestic ferret</name>
    <name type="synonym">Mustela furo</name>
    <dbReference type="NCBI Taxonomy" id="9669"/>
    <lineage>
        <taxon>Eukaryota</taxon>
        <taxon>Metazoa</taxon>
        <taxon>Chordata</taxon>
        <taxon>Craniata</taxon>
        <taxon>Vertebrata</taxon>
        <taxon>Euteleostomi</taxon>
        <taxon>Mammalia</taxon>
        <taxon>Eutheria</taxon>
        <taxon>Laurasiatheria</taxon>
        <taxon>Carnivora</taxon>
        <taxon>Caniformia</taxon>
        <taxon>Musteloidea</taxon>
        <taxon>Mustelidae</taxon>
        <taxon>Mustelinae</taxon>
        <taxon>Mustela</taxon>
    </lineage>
</organism>
<dbReference type="Ensembl" id="ENSMPUT00000005759.1">
    <property type="protein sequence ID" value="ENSMPUP00000005660.1"/>
    <property type="gene ID" value="ENSMPUG00000005707.1"/>
</dbReference>
<protein>
    <submittedName>
        <fullName evidence="1">Uncharacterized protein</fullName>
    </submittedName>
</protein>
<dbReference type="AlphaFoldDB" id="M3Y2V9"/>
<name>M3Y2V9_MUSPF</name>
<dbReference type="eggNOG" id="KOG2743">
    <property type="taxonomic scope" value="Eukaryota"/>
</dbReference>
<dbReference type="EMBL" id="AEYP01065557">
    <property type="status" value="NOT_ANNOTATED_CDS"/>
    <property type="molecule type" value="Genomic_DNA"/>
</dbReference>
<dbReference type="EMBL" id="AEYP01065558">
    <property type="status" value="NOT_ANNOTATED_CDS"/>
    <property type="molecule type" value="Genomic_DNA"/>
</dbReference>
<dbReference type="EMBL" id="AEYP01065556">
    <property type="status" value="NOT_ANNOTATED_CDS"/>
    <property type="molecule type" value="Genomic_DNA"/>
</dbReference>
<dbReference type="EMBL" id="AEYP01065554">
    <property type="status" value="NOT_ANNOTATED_CDS"/>
    <property type="molecule type" value="Genomic_DNA"/>
</dbReference>
<reference evidence="1" key="1">
    <citation type="submission" date="2024-06" db="UniProtKB">
        <authorList>
            <consortium name="Ensembl"/>
        </authorList>
    </citation>
    <scope>IDENTIFICATION</scope>
</reference>
<dbReference type="GeneTree" id="ENSGT00940000169111"/>
<dbReference type="STRING" id="9669.ENSMPUP00000005660"/>
<dbReference type="EMBL" id="AEYP01065559">
    <property type="status" value="NOT_ANNOTATED_CDS"/>
    <property type="molecule type" value="Genomic_DNA"/>
</dbReference>
<dbReference type="EMBL" id="AEYP01065553">
    <property type="status" value="NOT_ANNOTATED_CDS"/>
    <property type="molecule type" value="Genomic_DNA"/>
</dbReference>
<dbReference type="OMA" id="LFRIFCG"/>
<accession>M3Y2V9</accession>
<dbReference type="EMBL" id="AEYP01065555">
    <property type="status" value="NOT_ANNOTATED_CDS"/>
    <property type="molecule type" value="Genomic_DNA"/>
</dbReference>
<evidence type="ECO:0000313" key="1">
    <source>
        <dbReference type="Ensembl" id="ENSMPUP00000005660.1"/>
    </source>
</evidence>
<dbReference type="HOGENOM" id="CLU_2687166_0_0_1"/>
<dbReference type="EMBL" id="AEYP01065551">
    <property type="status" value="NOT_ANNOTATED_CDS"/>
    <property type="molecule type" value="Genomic_DNA"/>
</dbReference>
<proteinExistence type="predicted"/>
<sequence>MFPAVGVVGEEEELAEEDCPELVPIETKLREEEEKAGPDAKIPVTIITGYLGAVASMFWVDAELGVDIYLDGLP</sequence>
<dbReference type="InParanoid" id="M3Y2V9"/>
<dbReference type="EMBL" id="AEYP01065550">
    <property type="status" value="NOT_ANNOTATED_CDS"/>
    <property type="molecule type" value="Genomic_DNA"/>
</dbReference>